<dbReference type="InterPro" id="IPR013216">
    <property type="entry name" value="Methyltransf_11"/>
</dbReference>
<dbReference type="Proteomes" id="UP000006377">
    <property type="component" value="Chromosome"/>
</dbReference>
<dbReference type="CDD" id="cd02440">
    <property type="entry name" value="AdoMet_MTases"/>
    <property type="match status" value="1"/>
</dbReference>
<proteinExistence type="predicted"/>
<dbReference type="eggNOG" id="COG2226">
    <property type="taxonomic scope" value="Bacteria"/>
</dbReference>
<dbReference type="Pfam" id="PF08241">
    <property type="entry name" value="Methyltransf_11"/>
    <property type="match status" value="1"/>
</dbReference>
<dbReference type="Gene3D" id="3.40.50.150">
    <property type="entry name" value="Vaccinia Virus protein VP39"/>
    <property type="match status" value="1"/>
</dbReference>
<evidence type="ECO:0000259" key="1">
    <source>
        <dbReference type="Pfam" id="PF08241"/>
    </source>
</evidence>
<name>A7HYE3_PARL1</name>
<keyword evidence="2" id="KW-0489">Methyltransferase</keyword>
<accession>A7HYE3</accession>
<sequence>MTAILESPSTGAWPHGFRLCPGCGAAEPLDASALCWPPGWTCDACSHALTFDDGIALAAPDLANTISGFDPADFDYLSLAELGHFWFAARRRLIVALARKYAPDARRFLEIGCGSGNVIAALALSRRWDRILGTEIHPRGLHLARQRLPGNVELMQLDARRIPFKDSFDLAGAFDVLEHIAEDEHVMAEIAKSLVRGGTFLATVPQHPSLWSASDEVAHHERRYRRGEMEEKLERAGFSVVFSTSYTVGLLPVMALSRVLSRGAPDTRDPREIARQEFEISPLINSLLAIITTAEVAMTERGIRWPAGGSRVVVARKL</sequence>
<dbReference type="PANTHER" id="PTHR43861">
    <property type="entry name" value="TRANS-ACONITATE 2-METHYLTRANSFERASE-RELATED"/>
    <property type="match status" value="1"/>
</dbReference>
<dbReference type="GO" id="GO:0008757">
    <property type="term" value="F:S-adenosylmethionine-dependent methyltransferase activity"/>
    <property type="evidence" value="ECO:0007669"/>
    <property type="project" value="InterPro"/>
</dbReference>
<dbReference type="HOGENOM" id="CLU_082726_0_0_5"/>
<reference evidence="2 3" key="1">
    <citation type="journal article" date="2011" name="Stand. Genomic Sci.">
        <title>Complete genome sequence of Parvibaculum lavamentivorans type strain (DS-1(T)).</title>
        <authorList>
            <person name="Schleheck D."/>
            <person name="Weiss M."/>
            <person name="Pitluck S."/>
            <person name="Bruce D."/>
            <person name="Land M.L."/>
            <person name="Han S."/>
            <person name="Saunders E."/>
            <person name="Tapia R."/>
            <person name="Detter C."/>
            <person name="Brettin T."/>
            <person name="Han J."/>
            <person name="Woyke T."/>
            <person name="Goodwin L."/>
            <person name="Pennacchio L."/>
            <person name="Nolan M."/>
            <person name="Cook A.M."/>
            <person name="Kjelleberg S."/>
            <person name="Thomas T."/>
        </authorList>
    </citation>
    <scope>NUCLEOTIDE SEQUENCE [LARGE SCALE GENOMIC DNA]</scope>
    <source>
        <strain evidence="3">DS-1 / DSM 13023 / NCIMB 13966</strain>
    </source>
</reference>
<dbReference type="SUPFAM" id="SSF53335">
    <property type="entry name" value="S-adenosyl-L-methionine-dependent methyltransferases"/>
    <property type="match status" value="1"/>
</dbReference>
<dbReference type="EMBL" id="CP000774">
    <property type="protein sequence ID" value="ABS64926.1"/>
    <property type="molecule type" value="Genomic_DNA"/>
</dbReference>
<dbReference type="KEGG" id="pla:Plav_3322"/>
<dbReference type="OrthoDB" id="9810247at2"/>
<dbReference type="AlphaFoldDB" id="A7HYE3"/>
<gene>
    <name evidence="2" type="ordered locus">Plav_3322</name>
</gene>
<organism evidence="2 3">
    <name type="scientific">Parvibaculum lavamentivorans (strain DS-1 / DSM 13023 / NCIMB 13966)</name>
    <dbReference type="NCBI Taxonomy" id="402881"/>
    <lineage>
        <taxon>Bacteria</taxon>
        <taxon>Pseudomonadati</taxon>
        <taxon>Pseudomonadota</taxon>
        <taxon>Alphaproteobacteria</taxon>
        <taxon>Hyphomicrobiales</taxon>
        <taxon>Parvibaculaceae</taxon>
        <taxon>Parvibaculum</taxon>
    </lineage>
</organism>
<keyword evidence="2" id="KW-0808">Transferase</keyword>
<keyword evidence="3" id="KW-1185">Reference proteome</keyword>
<dbReference type="STRING" id="402881.Plav_3322"/>
<dbReference type="GO" id="GO:0032259">
    <property type="term" value="P:methylation"/>
    <property type="evidence" value="ECO:0007669"/>
    <property type="project" value="UniProtKB-KW"/>
</dbReference>
<dbReference type="PANTHER" id="PTHR43861:SF1">
    <property type="entry name" value="TRANS-ACONITATE 2-METHYLTRANSFERASE"/>
    <property type="match status" value="1"/>
</dbReference>
<dbReference type="InterPro" id="IPR029063">
    <property type="entry name" value="SAM-dependent_MTases_sf"/>
</dbReference>
<evidence type="ECO:0000313" key="3">
    <source>
        <dbReference type="Proteomes" id="UP000006377"/>
    </source>
</evidence>
<protein>
    <submittedName>
        <fullName evidence="2">Methyltransferase type 12</fullName>
    </submittedName>
</protein>
<dbReference type="RefSeq" id="WP_012112257.1">
    <property type="nucleotide sequence ID" value="NC_009719.1"/>
</dbReference>
<evidence type="ECO:0000313" key="2">
    <source>
        <dbReference type="EMBL" id="ABS64926.1"/>
    </source>
</evidence>
<feature type="domain" description="Methyltransferase type 11" evidence="1">
    <location>
        <begin position="109"/>
        <end position="201"/>
    </location>
</feature>